<accession>A0A495JEP7</accession>
<keyword evidence="3" id="KW-1185">Reference proteome</keyword>
<reference evidence="2 3" key="1">
    <citation type="submission" date="2018-10" db="EMBL/GenBank/DDBJ databases">
        <title>Sequencing the genomes of 1000 actinobacteria strains.</title>
        <authorList>
            <person name="Klenk H.-P."/>
        </authorList>
    </citation>
    <scope>NUCLEOTIDE SEQUENCE [LARGE SCALE GENOMIC DNA]</scope>
    <source>
        <strain evidence="2 3">DSM 45175</strain>
    </source>
</reference>
<name>A0A495JEP7_9ACTN</name>
<dbReference type="RefSeq" id="WP_121156252.1">
    <property type="nucleotide sequence ID" value="NZ_RBKT01000001.1"/>
</dbReference>
<feature type="compositionally biased region" description="Basic residues" evidence="1">
    <location>
        <begin position="135"/>
        <end position="144"/>
    </location>
</feature>
<protein>
    <submittedName>
        <fullName evidence="2">Uncharacterized protein</fullName>
    </submittedName>
</protein>
<dbReference type="OrthoDB" id="3405751at2"/>
<feature type="compositionally biased region" description="Basic and acidic residues" evidence="1">
    <location>
        <begin position="145"/>
        <end position="158"/>
    </location>
</feature>
<dbReference type="AlphaFoldDB" id="A0A495JEP7"/>
<dbReference type="Proteomes" id="UP000277671">
    <property type="component" value="Unassembled WGS sequence"/>
</dbReference>
<sequence length="158" mass="15847">MAHGEAEHGCARGEQVPLRGDPEESSPAFTGKPLRWVCGAVPAGAELTTGPSGSGSIGSGPSTGSIGSGSGSPGSCGGGGATSELLSDNGLVDVVAGGLVPRQRGGEPVDAEQPDGEELHRASSCQPGLPGWAGGHRHGAVRPRVRGDRRQRPPDRWC</sequence>
<feature type="compositionally biased region" description="Basic and acidic residues" evidence="1">
    <location>
        <begin position="1"/>
        <end position="11"/>
    </location>
</feature>
<evidence type="ECO:0000313" key="2">
    <source>
        <dbReference type="EMBL" id="RKR87480.1"/>
    </source>
</evidence>
<proteinExistence type="predicted"/>
<gene>
    <name evidence="2" type="ORF">BDK92_1758</name>
</gene>
<evidence type="ECO:0000256" key="1">
    <source>
        <dbReference type="SAM" id="MobiDB-lite"/>
    </source>
</evidence>
<feature type="region of interest" description="Disordered" evidence="1">
    <location>
        <begin position="1"/>
        <end position="158"/>
    </location>
</feature>
<comment type="caution">
    <text evidence="2">The sequence shown here is derived from an EMBL/GenBank/DDBJ whole genome shotgun (WGS) entry which is preliminary data.</text>
</comment>
<feature type="compositionally biased region" description="Gly residues" evidence="1">
    <location>
        <begin position="66"/>
        <end position="81"/>
    </location>
</feature>
<dbReference type="EMBL" id="RBKT01000001">
    <property type="protein sequence ID" value="RKR87480.1"/>
    <property type="molecule type" value="Genomic_DNA"/>
</dbReference>
<evidence type="ECO:0000313" key="3">
    <source>
        <dbReference type="Proteomes" id="UP000277671"/>
    </source>
</evidence>
<organism evidence="2 3">
    <name type="scientific">Micromonospora pisi</name>
    <dbReference type="NCBI Taxonomy" id="589240"/>
    <lineage>
        <taxon>Bacteria</taxon>
        <taxon>Bacillati</taxon>
        <taxon>Actinomycetota</taxon>
        <taxon>Actinomycetes</taxon>
        <taxon>Micromonosporales</taxon>
        <taxon>Micromonosporaceae</taxon>
        <taxon>Micromonospora</taxon>
    </lineage>
</organism>